<dbReference type="InterPro" id="IPR029018">
    <property type="entry name" value="Hex-like_dom2"/>
</dbReference>
<dbReference type="EMBL" id="LRRQ01000061">
    <property type="protein sequence ID" value="OAM90333.1"/>
    <property type="molecule type" value="Genomic_DNA"/>
</dbReference>
<dbReference type="InterPro" id="IPR041437">
    <property type="entry name" value="GH115_C"/>
</dbReference>
<dbReference type="Gene3D" id="3.20.20.520">
    <property type="entry name" value="Glycosyl hydrolase family 115"/>
    <property type="match status" value="1"/>
</dbReference>
<feature type="chain" id="PRO_5008088974" description="Gylcosyl hydrolase 115 C-terminal domain-containing protein" evidence="2">
    <location>
        <begin position="18"/>
        <end position="979"/>
    </location>
</feature>
<evidence type="ECO:0000256" key="1">
    <source>
        <dbReference type="ARBA" id="ARBA00022801"/>
    </source>
</evidence>
<dbReference type="Gene3D" id="1.20.58.2150">
    <property type="match status" value="1"/>
</dbReference>
<keyword evidence="2" id="KW-0732">Signal</keyword>
<feature type="domain" description="Gylcosyl hydrolase 115 C-terminal" evidence="3">
    <location>
        <begin position="794"/>
        <end position="971"/>
    </location>
</feature>
<accession>A0A178IKB8</accession>
<dbReference type="Gene3D" id="2.60.120.1620">
    <property type="match status" value="1"/>
</dbReference>
<dbReference type="PANTHER" id="PTHR37842">
    <property type="match status" value="1"/>
</dbReference>
<evidence type="ECO:0000259" key="3">
    <source>
        <dbReference type="Pfam" id="PF17829"/>
    </source>
</evidence>
<evidence type="ECO:0000313" key="4">
    <source>
        <dbReference type="EMBL" id="OAM90333.1"/>
    </source>
</evidence>
<keyword evidence="1" id="KW-0378">Hydrolase</keyword>
<dbReference type="STRING" id="1184151.AW736_00835"/>
<dbReference type="Gene3D" id="3.30.379.10">
    <property type="entry name" value="Chitobiase/beta-hexosaminidase domain 2-like"/>
    <property type="match status" value="1"/>
</dbReference>
<proteinExistence type="predicted"/>
<dbReference type="InterPro" id="IPR031924">
    <property type="entry name" value="GH115"/>
</dbReference>
<dbReference type="Pfam" id="PF17829">
    <property type="entry name" value="GH115_C"/>
    <property type="match status" value="1"/>
</dbReference>
<dbReference type="Proteomes" id="UP000078486">
    <property type="component" value="Unassembled WGS sequence"/>
</dbReference>
<dbReference type="Pfam" id="PF15979">
    <property type="entry name" value="Glyco_hydro_115"/>
    <property type="match status" value="1"/>
</dbReference>
<sequence length="979" mass="110388">MFLLVAASLFGAQSVRAQVTLTSALDEPNVFALRHDSVKTVIVYDSKDAEVVKKSARLFADDIQRVTDKTVSVGTKPVENCVVVGTLGQNALIDRWASEGKLSDTDALRGAWECYTIQLLRDPQPGIKTALVVAGSDRRGAAYGLLSISELIGVSPWYWWADVPAAKKTEIILQVNKTTSKPPTVKYRGIFINDEDWGLANWAKNTFEPGVKIGPKTYEKVCELLLRLKANYLCPAMHGSSHPFNKFPENAEIANSYAIVMGSTHCEPLLFNNATEWDKKTMGDWNYATNSDTINSVLRKRVKDNGKYENVYTLALRGLHDAAMQGSANMDDRVRLMESALIDQRQILTDVLKKTLTDVPQAFFPYKEVLDVYSRGLKVPDDVTIVWADDNYGYMKRLSNPAEQKRPGRSGVYYHVSYLGKPHDYLWMGSTSPALMYEELRKAYDTTADRIWLLNVGDIKSCEFHLQLFIDMAWNINAFNYDNIANHHARWLAKNFNAESYRDYLNITSTFYRLAFSRKPELMGWGYEWNVDQSRHERVTDTEYSFSNYKEAEKRLADYDRIGKAADRLMNALPKEQQPAFFQLVYYPVRGAELMNRVHLNAQKNRIYARQGRAATNEIRDEVRKYYEELKTLTAIYNNQLGGKWNGMMSLRMGGPTTYHELPPTETVELLAEPAFGIQAEGEDVQLGTRSYNALPCFNPYLTRAYYVDVYNKSAQPLAWTLTTSAPWIVVSRNAGATATEDRIMVAIDWSKVPAGEENLLGTIEIAANNIKRQVLVSAFNPATPARAEIGGLYVEDNGCVSIPANGYARKTENGRIKMRAIHNLGYEDKCVQLGNPIQSMERPSNLKSPSLEYDFYTFHAGPVDVYTYALPTFPIFEDPNFAGHETTNVHTRFGICIDDGAILTPTSSSFEYAKDWYESVLRNCAIRKTTLYISKPGKHTLRVICGTPGIVLQKFVIDLGGMKRSYMGPPSTRVPANE</sequence>
<dbReference type="SUPFAM" id="SSF55545">
    <property type="entry name" value="beta-N-acetylhexosaminidase-like domain"/>
    <property type="match status" value="1"/>
</dbReference>
<name>A0A178IKB8_9BACT</name>
<dbReference type="GO" id="GO:0005975">
    <property type="term" value="P:carbohydrate metabolic process"/>
    <property type="evidence" value="ECO:0007669"/>
    <property type="project" value="UniProtKB-ARBA"/>
</dbReference>
<dbReference type="InterPro" id="IPR042301">
    <property type="entry name" value="GH115_sf"/>
</dbReference>
<dbReference type="PANTHER" id="PTHR37842:SF2">
    <property type="entry name" value="GYLCOSYL HYDROLASE 115 C-TERMINAL DOMAIN-CONTAINING PROTEIN"/>
    <property type="match status" value="1"/>
</dbReference>
<gene>
    <name evidence="4" type="ORF">AW736_00835</name>
</gene>
<reference evidence="4 5" key="1">
    <citation type="submission" date="2016-01" db="EMBL/GenBank/DDBJ databases">
        <title>High potential of lignocellulose degradation of a new Verrucomicrobia species.</title>
        <authorList>
            <person name="Wang Y."/>
            <person name="Shi Y."/>
            <person name="Qiu Z."/>
            <person name="Liu S."/>
            <person name="Yang H."/>
        </authorList>
    </citation>
    <scope>NUCLEOTIDE SEQUENCE [LARGE SCALE GENOMIC DNA]</scope>
    <source>
        <strain evidence="4 5">TSB47</strain>
    </source>
</reference>
<protein>
    <recommendedName>
        <fullName evidence="3">Gylcosyl hydrolase 115 C-terminal domain-containing protein</fullName>
    </recommendedName>
</protein>
<evidence type="ECO:0000256" key="2">
    <source>
        <dbReference type="SAM" id="SignalP"/>
    </source>
</evidence>
<dbReference type="AlphaFoldDB" id="A0A178IKB8"/>
<evidence type="ECO:0000313" key="5">
    <source>
        <dbReference type="Proteomes" id="UP000078486"/>
    </source>
</evidence>
<dbReference type="GO" id="GO:0016787">
    <property type="term" value="F:hydrolase activity"/>
    <property type="evidence" value="ECO:0007669"/>
    <property type="project" value="UniProtKB-KW"/>
</dbReference>
<keyword evidence="5" id="KW-1185">Reference proteome</keyword>
<comment type="caution">
    <text evidence="4">The sequence shown here is derived from an EMBL/GenBank/DDBJ whole genome shotgun (WGS) entry which is preliminary data.</text>
</comment>
<feature type="signal peptide" evidence="2">
    <location>
        <begin position="1"/>
        <end position="17"/>
    </location>
</feature>
<organism evidence="4 5">
    <name type="scientific">Termitidicoccus mucosus</name>
    <dbReference type="NCBI Taxonomy" id="1184151"/>
    <lineage>
        <taxon>Bacteria</taxon>
        <taxon>Pseudomonadati</taxon>
        <taxon>Verrucomicrobiota</taxon>
        <taxon>Opitutia</taxon>
        <taxon>Opitutales</taxon>
        <taxon>Opitutaceae</taxon>
        <taxon>Termitidicoccus</taxon>
    </lineage>
</organism>